<dbReference type="InterPro" id="IPR004875">
    <property type="entry name" value="DDE_SF_endonuclease_dom"/>
</dbReference>
<proteinExistence type="predicted"/>
<evidence type="ECO:0000259" key="1">
    <source>
        <dbReference type="Pfam" id="PF03184"/>
    </source>
</evidence>
<accession>A0AAN0IU77</accession>
<reference evidence="2" key="2">
    <citation type="submission" date="2024-06" db="UniProtKB">
        <authorList>
            <consortium name="EnsemblMetazoa"/>
        </authorList>
    </citation>
    <scope>IDENTIFICATION</scope>
</reference>
<dbReference type="KEGG" id="aqu:105316685"/>
<name>A0AAN0IU77_AMPQE</name>
<protein>
    <recommendedName>
        <fullName evidence="1">DDE-1 domain-containing protein</fullName>
    </recommendedName>
</protein>
<keyword evidence="3" id="KW-1185">Reference proteome</keyword>
<dbReference type="Proteomes" id="UP000007879">
    <property type="component" value="Unassembled WGS sequence"/>
</dbReference>
<dbReference type="EnsemblMetazoa" id="XM_011411767.1">
    <property type="protein sequence ID" value="XP_011410069.1"/>
    <property type="gene ID" value="LOC105316685"/>
</dbReference>
<organism evidence="2 3">
    <name type="scientific">Amphimedon queenslandica</name>
    <name type="common">Sponge</name>
    <dbReference type="NCBI Taxonomy" id="400682"/>
    <lineage>
        <taxon>Eukaryota</taxon>
        <taxon>Metazoa</taxon>
        <taxon>Porifera</taxon>
        <taxon>Demospongiae</taxon>
        <taxon>Heteroscleromorpha</taxon>
        <taxon>Haplosclerida</taxon>
        <taxon>Niphatidae</taxon>
        <taxon>Amphimedon</taxon>
    </lineage>
</organism>
<sequence>MADKGSIRVEINGLNDKHKITAVFCGTIFGDFLPMQLMYCGKTRRCHPAFCFQEDWHITHSSNHGSNESTMLDYIHNIIVPYVENIRDRLGVSREKSALAIIDQFKSQITQAITQALEENKIHSVLVPATCTDRLQPLDLSINKSAKNFLRQAFEKWYGHEITRQLTTLDSND</sequence>
<evidence type="ECO:0000313" key="2">
    <source>
        <dbReference type="EnsemblMetazoa" id="XP_011410069.1"/>
    </source>
</evidence>
<dbReference type="GO" id="GO:0003676">
    <property type="term" value="F:nucleic acid binding"/>
    <property type="evidence" value="ECO:0007669"/>
    <property type="project" value="InterPro"/>
</dbReference>
<reference evidence="3" key="1">
    <citation type="journal article" date="2010" name="Nature">
        <title>The Amphimedon queenslandica genome and the evolution of animal complexity.</title>
        <authorList>
            <person name="Srivastava M."/>
            <person name="Simakov O."/>
            <person name="Chapman J."/>
            <person name="Fahey B."/>
            <person name="Gauthier M.E."/>
            <person name="Mitros T."/>
            <person name="Richards G.S."/>
            <person name="Conaco C."/>
            <person name="Dacre M."/>
            <person name="Hellsten U."/>
            <person name="Larroux C."/>
            <person name="Putnam N.H."/>
            <person name="Stanke M."/>
            <person name="Adamska M."/>
            <person name="Darling A."/>
            <person name="Degnan S.M."/>
            <person name="Oakley T.H."/>
            <person name="Plachetzki D.C."/>
            <person name="Zhai Y."/>
            <person name="Adamski M."/>
            <person name="Calcino A."/>
            <person name="Cummins S.F."/>
            <person name="Goodstein D.M."/>
            <person name="Harris C."/>
            <person name="Jackson D.J."/>
            <person name="Leys S.P."/>
            <person name="Shu S."/>
            <person name="Woodcroft B.J."/>
            <person name="Vervoort M."/>
            <person name="Kosik K.S."/>
            <person name="Manning G."/>
            <person name="Degnan B.M."/>
            <person name="Rokhsar D.S."/>
        </authorList>
    </citation>
    <scope>NUCLEOTIDE SEQUENCE [LARGE SCALE GENOMIC DNA]</scope>
</reference>
<evidence type="ECO:0000313" key="3">
    <source>
        <dbReference type="Proteomes" id="UP000007879"/>
    </source>
</evidence>
<dbReference type="AlphaFoldDB" id="A0AAN0IU77"/>
<dbReference type="GeneID" id="105316685"/>
<dbReference type="RefSeq" id="XP_011410069.1">
    <property type="nucleotide sequence ID" value="XM_011411767.1"/>
</dbReference>
<feature type="domain" description="DDE-1" evidence="1">
    <location>
        <begin position="39"/>
        <end position="158"/>
    </location>
</feature>
<dbReference type="Pfam" id="PF03184">
    <property type="entry name" value="DDE_1"/>
    <property type="match status" value="1"/>
</dbReference>